<dbReference type="GO" id="GO:0016020">
    <property type="term" value="C:membrane"/>
    <property type="evidence" value="ECO:0007669"/>
    <property type="project" value="UniProtKB-SubCell"/>
</dbReference>
<sequence>MELDHYINGVLGLCVILFGICMNSLVLLTMSKKQTTTPTSVFTTSLAACDICVLVASLITIILPNLSQWYSGNFQTYATMYVWPVLQTARTNAIWITVLFTVFRYIATCHQLRSRIACTVSRSKTSLVVIFVVAAVVNSLRFFDQEHSPRRYNTNVNSTDEFVFDTFNYYYKGIYGVLFPTLMDFIPMCMIIALNTRLMLSTKRSMSDSRKLQRPTKRVSRQRSLRTKKMKQCSQRMKESVLMAILTTLLCQIPEIVYDVIYSFSLLSHDNTFTSVAFIIRNFAFPVNSVLHAFIYSWRSSKFQLILRHIIWRYTTKLDNKNRKQSKPTRTRDMCINKLCTQV</sequence>
<dbReference type="GO" id="GO:0004930">
    <property type="term" value="F:G protein-coupled receptor activity"/>
    <property type="evidence" value="ECO:0007669"/>
    <property type="project" value="InterPro"/>
</dbReference>
<dbReference type="Gene3D" id="1.20.1070.10">
    <property type="entry name" value="Rhodopsin 7-helix transmembrane proteins"/>
    <property type="match status" value="1"/>
</dbReference>
<dbReference type="InterPro" id="IPR000276">
    <property type="entry name" value="GPCR_Rhodpsn"/>
</dbReference>
<feature type="transmembrane region" description="Helical" evidence="5">
    <location>
        <begin position="83"/>
        <end position="106"/>
    </location>
</feature>
<comment type="subcellular location">
    <subcellularLocation>
        <location evidence="1">Membrane</location>
    </subcellularLocation>
</comment>
<gene>
    <name evidence="7" type="ORF">DPMN_183288</name>
</gene>
<evidence type="ECO:0000259" key="6">
    <source>
        <dbReference type="PROSITE" id="PS50262"/>
    </source>
</evidence>
<dbReference type="InterPro" id="IPR017452">
    <property type="entry name" value="GPCR_Rhodpsn_7TM"/>
</dbReference>
<keyword evidence="3 5" id="KW-1133">Transmembrane helix</keyword>
<dbReference type="PROSITE" id="PS50262">
    <property type="entry name" value="G_PROTEIN_RECEP_F1_2"/>
    <property type="match status" value="1"/>
</dbReference>
<keyword evidence="8" id="KW-1185">Reference proteome</keyword>
<dbReference type="SUPFAM" id="SSF81321">
    <property type="entry name" value="Family A G protein-coupled receptor-like"/>
    <property type="match status" value="1"/>
</dbReference>
<evidence type="ECO:0000313" key="8">
    <source>
        <dbReference type="Proteomes" id="UP000828390"/>
    </source>
</evidence>
<reference evidence="7" key="2">
    <citation type="submission" date="2020-11" db="EMBL/GenBank/DDBJ databases">
        <authorList>
            <person name="McCartney M.A."/>
            <person name="Auch B."/>
            <person name="Kono T."/>
            <person name="Mallez S."/>
            <person name="Becker A."/>
            <person name="Gohl D.M."/>
            <person name="Silverstein K.A.T."/>
            <person name="Koren S."/>
            <person name="Bechman K.B."/>
            <person name="Herman A."/>
            <person name="Abrahante J.E."/>
            <person name="Garbe J."/>
        </authorList>
    </citation>
    <scope>NUCLEOTIDE SEQUENCE</scope>
    <source>
        <strain evidence="7">Duluth1</strain>
        <tissue evidence="7">Whole animal</tissue>
    </source>
</reference>
<evidence type="ECO:0000256" key="4">
    <source>
        <dbReference type="ARBA" id="ARBA00023136"/>
    </source>
</evidence>
<feature type="transmembrane region" description="Helical" evidence="5">
    <location>
        <begin position="40"/>
        <end position="63"/>
    </location>
</feature>
<organism evidence="7 8">
    <name type="scientific">Dreissena polymorpha</name>
    <name type="common">Zebra mussel</name>
    <name type="synonym">Mytilus polymorpha</name>
    <dbReference type="NCBI Taxonomy" id="45954"/>
    <lineage>
        <taxon>Eukaryota</taxon>
        <taxon>Metazoa</taxon>
        <taxon>Spiralia</taxon>
        <taxon>Lophotrochozoa</taxon>
        <taxon>Mollusca</taxon>
        <taxon>Bivalvia</taxon>
        <taxon>Autobranchia</taxon>
        <taxon>Heteroconchia</taxon>
        <taxon>Euheterodonta</taxon>
        <taxon>Imparidentia</taxon>
        <taxon>Neoheterodontei</taxon>
        <taxon>Myida</taxon>
        <taxon>Dreissenoidea</taxon>
        <taxon>Dreissenidae</taxon>
        <taxon>Dreissena</taxon>
    </lineage>
</organism>
<dbReference type="Pfam" id="PF00001">
    <property type="entry name" value="7tm_1"/>
    <property type="match status" value="1"/>
</dbReference>
<keyword evidence="4 5" id="KW-0472">Membrane</keyword>
<accession>A0A9D4DFS4</accession>
<evidence type="ECO:0000256" key="3">
    <source>
        <dbReference type="ARBA" id="ARBA00022989"/>
    </source>
</evidence>
<feature type="transmembrane region" description="Helical" evidence="5">
    <location>
        <begin position="174"/>
        <end position="194"/>
    </location>
</feature>
<feature type="domain" description="G-protein coupled receptors family 1 profile" evidence="6">
    <location>
        <begin position="22"/>
        <end position="296"/>
    </location>
</feature>
<evidence type="ECO:0000313" key="7">
    <source>
        <dbReference type="EMBL" id="KAH3748832.1"/>
    </source>
</evidence>
<dbReference type="PANTHER" id="PTHR46641">
    <property type="entry name" value="FMRFAMIDE RECEPTOR-RELATED"/>
    <property type="match status" value="1"/>
</dbReference>
<dbReference type="PANTHER" id="PTHR46641:SF2">
    <property type="entry name" value="FMRFAMIDE RECEPTOR"/>
    <property type="match status" value="1"/>
</dbReference>
<dbReference type="PRINTS" id="PR00237">
    <property type="entry name" value="GPCRRHODOPSN"/>
</dbReference>
<comment type="caution">
    <text evidence="7">The sequence shown here is derived from an EMBL/GenBank/DDBJ whole genome shotgun (WGS) entry which is preliminary data.</text>
</comment>
<evidence type="ECO:0000256" key="2">
    <source>
        <dbReference type="ARBA" id="ARBA00022692"/>
    </source>
</evidence>
<keyword evidence="2 5" id="KW-0812">Transmembrane</keyword>
<feature type="transmembrane region" description="Helical" evidence="5">
    <location>
        <begin position="6"/>
        <end position="28"/>
    </location>
</feature>
<feature type="transmembrane region" description="Helical" evidence="5">
    <location>
        <begin position="127"/>
        <end position="143"/>
    </location>
</feature>
<evidence type="ECO:0000256" key="5">
    <source>
        <dbReference type="SAM" id="Phobius"/>
    </source>
</evidence>
<dbReference type="EMBL" id="JAIWYP010000010">
    <property type="protein sequence ID" value="KAH3748832.1"/>
    <property type="molecule type" value="Genomic_DNA"/>
</dbReference>
<proteinExistence type="predicted"/>
<dbReference type="Proteomes" id="UP000828390">
    <property type="component" value="Unassembled WGS sequence"/>
</dbReference>
<reference evidence="7" key="1">
    <citation type="journal article" date="2019" name="bioRxiv">
        <title>The Genome of the Zebra Mussel, Dreissena polymorpha: A Resource for Invasive Species Research.</title>
        <authorList>
            <person name="McCartney M.A."/>
            <person name="Auch B."/>
            <person name="Kono T."/>
            <person name="Mallez S."/>
            <person name="Zhang Y."/>
            <person name="Obille A."/>
            <person name="Becker A."/>
            <person name="Abrahante J.E."/>
            <person name="Garbe J."/>
            <person name="Badalamenti J.P."/>
            <person name="Herman A."/>
            <person name="Mangelson H."/>
            <person name="Liachko I."/>
            <person name="Sullivan S."/>
            <person name="Sone E.D."/>
            <person name="Koren S."/>
            <person name="Silverstein K.A.T."/>
            <person name="Beckman K.B."/>
            <person name="Gohl D.M."/>
        </authorList>
    </citation>
    <scope>NUCLEOTIDE SEQUENCE</scope>
    <source>
        <strain evidence="7">Duluth1</strain>
        <tissue evidence="7">Whole animal</tissue>
    </source>
</reference>
<dbReference type="InterPro" id="IPR052954">
    <property type="entry name" value="GPCR-Ligand_Int"/>
</dbReference>
<feature type="transmembrane region" description="Helical" evidence="5">
    <location>
        <begin position="240"/>
        <end position="258"/>
    </location>
</feature>
<feature type="transmembrane region" description="Helical" evidence="5">
    <location>
        <begin position="278"/>
        <end position="298"/>
    </location>
</feature>
<protein>
    <recommendedName>
        <fullName evidence="6">G-protein coupled receptors family 1 profile domain-containing protein</fullName>
    </recommendedName>
</protein>
<evidence type="ECO:0000256" key="1">
    <source>
        <dbReference type="ARBA" id="ARBA00004370"/>
    </source>
</evidence>
<dbReference type="CDD" id="cd14978">
    <property type="entry name" value="7tmA_FMRFamide_R-like"/>
    <property type="match status" value="1"/>
</dbReference>
<dbReference type="AlphaFoldDB" id="A0A9D4DFS4"/>
<name>A0A9D4DFS4_DREPO</name>